<dbReference type="InterPro" id="IPR036770">
    <property type="entry name" value="Ankyrin_rpt-contain_sf"/>
</dbReference>
<gene>
    <name evidence="2" type="ORF">BJY01DRAFT_250950</name>
</gene>
<feature type="compositionally biased region" description="Polar residues" evidence="1">
    <location>
        <begin position="68"/>
        <end position="93"/>
    </location>
</feature>
<feature type="region of interest" description="Disordered" evidence="1">
    <location>
        <begin position="68"/>
        <end position="128"/>
    </location>
</feature>
<sequence>MLMNITKKNMVNAICEEEYLQEEHEDDAEYSDGDFGDDTLANGSDDGNEFQDEGPYHQETALRILQSSTATVSEADGSGTTLAQSASGTSAIIDSTEPQRHDIDREDGAHTPDGWPIGYRPPPSPPGHNYHSHTELVAHEDQHRAPQPLFGTHGPTEEDAGGGRLNKDAPIFGPPNHTPEQSTTTGDTANTEHTTFGELLQGIQTQKTAEYHRLKMQIKVVRKQMRTLIKQSKAAQEQSEQAGELFGRLKQPGGLLNPAPGEACELIGGAVASPFYWRFSWVKWIGALVLSCLSSCSEAVWLLINDGTPYSAVDRVCGAGFTQQNSQRTPLYYATHNPHPGPLQVILDFMANEDQSTNNYHGTVCNTAPHAQEALDWTISSKNLAMVEHLLADRQEKRASTSITPAPNTALPS</sequence>
<name>A0ABR4JEK2_9EURO</name>
<protein>
    <recommendedName>
        <fullName evidence="4">Ankyrin repeat-containing domain protein</fullName>
    </recommendedName>
</protein>
<keyword evidence="3" id="KW-1185">Reference proteome</keyword>
<feature type="compositionally biased region" description="Polar residues" evidence="1">
    <location>
        <begin position="178"/>
        <end position="188"/>
    </location>
</feature>
<feature type="region of interest" description="Disordered" evidence="1">
    <location>
        <begin position="22"/>
        <end position="53"/>
    </location>
</feature>
<comment type="caution">
    <text evidence="2">The sequence shown here is derived from an EMBL/GenBank/DDBJ whole genome shotgun (WGS) entry which is preliminary data.</text>
</comment>
<dbReference type="Gene3D" id="1.25.40.20">
    <property type="entry name" value="Ankyrin repeat-containing domain"/>
    <property type="match status" value="1"/>
</dbReference>
<reference evidence="2 3" key="1">
    <citation type="submission" date="2024-07" db="EMBL/GenBank/DDBJ databases">
        <title>Section-level genome sequencing and comparative genomics of Aspergillus sections Usti and Cavernicolus.</title>
        <authorList>
            <consortium name="Lawrence Berkeley National Laboratory"/>
            <person name="Nybo J.L."/>
            <person name="Vesth T.C."/>
            <person name="Theobald S."/>
            <person name="Frisvad J.C."/>
            <person name="Larsen T.O."/>
            <person name="Kjaerboelling I."/>
            <person name="Rothschild-Mancinelli K."/>
            <person name="Lyhne E.K."/>
            <person name="Kogle M.E."/>
            <person name="Barry K."/>
            <person name="Clum A."/>
            <person name="Na H."/>
            <person name="Ledsgaard L."/>
            <person name="Lin J."/>
            <person name="Lipzen A."/>
            <person name="Kuo A."/>
            <person name="Riley R."/>
            <person name="Mondo S."/>
            <person name="Labutti K."/>
            <person name="Haridas S."/>
            <person name="Pangalinan J."/>
            <person name="Salamov A.A."/>
            <person name="Simmons B.A."/>
            <person name="Magnuson J.K."/>
            <person name="Chen J."/>
            <person name="Drula E."/>
            <person name="Henrissat B."/>
            <person name="Wiebenga A."/>
            <person name="Lubbers R.J."/>
            <person name="Gomes A.C."/>
            <person name="Makela M.R."/>
            <person name="Stajich J."/>
            <person name="Grigoriev I.V."/>
            <person name="Mortensen U.H."/>
            <person name="De Vries R.P."/>
            <person name="Baker S.E."/>
            <person name="Andersen M.R."/>
        </authorList>
    </citation>
    <scope>NUCLEOTIDE SEQUENCE [LARGE SCALE GENOMIC DNA]</scope>
    <source>
        <strain evidence="2 3">CBS 123904</strain>
    </source>
</reference>
<evidence type="ECO:0008006" key="4">
    <source>
        <dbReference type="Google" id="ProtNLM"/>
    </source>
</evidence>
<evidence type="ECO:0000313" key="2">
    <source>
        <dbReference type="EMBL" id="KAL2838450.1"/>
    </source>
</evidence>
<dbReference type="EMBL" id="JBFXLU010000145">
    <property type="protein sequence ID" value="KAL2838450.1"/>
    <property type="molecule type" value="Genomic_DNA"/>
</dbReference>
<accession>A0ABR4JEK2</accession>
<feature type="compositionally biased region" description="Basic and acidic residues" evidence="1">
    <location>
        <begin position="97"/>
        <end position="110"/>
    </location>
</feature>
<proteinExistence type="predicted"/>
<dbReference type="Proteomes" id="UP001610446">
    <property type="component" value="Unassembled WGS sequence"/>
</dbReference>
<organism evidence="2 3">
    <name type="scientific">Aspergillus pseudoustus</name>
    <dbReference type="NCBI Taxonomy" id="1810923"/>
    <lineage>
        <taxon>Eukaryota</taxon>
        <taxon>Fungi</taxon>
        <taxon>Dikarya</taxon>
        <taxon>Ascomycota</taxon>
        <taxon>Pezizomycotina</taxon>
        <taxon>Eurotiomycetes</taxon>
        <taxon>Eurotiomycetidae</taxon>
        <taxon>Eurotiales</taxon>
        <taxon>Aspergillaceae</taxon>
        <taxon>Aspergillus</taxon>
        <taxon>Aspergillus subgen. Nidulantes</taxon>
    </lineage>
</organism>
<evidence type="ECO:0000256" key="1">
    <source>
        <dbReference type="SAM" id="MobiDB-lite"/>
    </source>
</evidence>
<evidence type="ECO:0000313" key="3">
    <source>
        <dbReference type="Proteomes" id="UP001610446"/>
    </source>
</evidence>
<feature type="region of interest" description="Disordered" evidence="1">
    <location>
        <begin position="149"/>
        <end position="188"/>
    </location>
</feature>
<feature type="compositionally biased region" description="Acidic residues" evidence="1">
    <location>
        <begin position="22"/>
        <end position="37"/>
    </location>
</feature>